<keyword evidence="2" id="KW-1185">Reference proteome</keyword>
<accession>A0ABT5VFC0</accession>
<comment type="caution">
    <text evidence="1">The sequence shown here is derived from an EMBL/GenBank/DDBJ whole genome shotgun (WGS) entry which is preliminary data.</text>
</comment>
<dbReference type="SUPFAM" id="SSF52833">
    <property type="entry name" value="Thioredoxin-like"/>
    <property type="match status" value="1"/>
</dbReference>
<proteinExistence type="predicted"/>
<gene>
    <name evidence="1" type="ORF">N7Z68_12045</name>
</gene>
<reference evidence="1" key="1">
    <citation type="submission" date="2024-05" db="EMBL/GenBank/DDBJ databases">
        <title>Alkalihalobacillus sp. strain MEB203 novel alkaliphilic bacterium from Lonar Lake, India.</title>
        <authorList>
            <person name="Joshi A."/>
            <person name="Thite S."/>
            <person name="Mengade P."/>
        </authorList>
    </citation>
    <scope>NUCLEOTIDE SEQUENCE</scope>
    <source>
        <strain evidence="1">MEB 203</strain>
    </source>
</reference>
<name>A0ABT5VFC0_9BACI</name>
<dbReference type="Gene3D" id="3.40.30.10">
    <property type="entry name" value="Glutaredoxin"/>
    <property type="match status" value="1"/>
</dbReference>
<sequence length="83" mass="9617">MGKLKVTFYTKENCSLCDNGLAVLKIIQEDIPFDIEMVDIYKDDELLEKYQVMIPVVSIDGEEIDYGIVTEEKIRKRLLSVCR</sequence>
<dbReference type="InterPro" id="IPR036249">
    <property type="entry name" value="Thioredoxin-like_sf"/>
</dbReference>
<dbReference type="PANTHER" id="PTHR33558">
    <property type="entry name" value="GLUTAREDOXIN-LIKE PROTEIN C5ORF63 HOMOLOG"/>
    <property type="match status" value="1"/>
</dbReference>
<protein>
    <submittedName>
        <fullName evidence="1">Glutaredoxin family protein</fullName>
    </submittedName>
</protein>
<dbReference type="InterPro" id="IPR052565">
    <property type="entry name" value="Glutaredoxin-like_YDR286C"/>
</dbReference>
<evidence type="ECO:0000313" key="2">
    <source>
        <dbReference type="Proteomes" id="UP001148125"/>
    </source>
</evidence>
<dbReference type="Pfam" id="PF05768">
    <property type="entry name" value="Glrx-like"/>
    <property type="match status" value="1"/>
</dbReference>
<organism evidence="1 2">
    <name type="scientific">Alkalihalobacterium chitinilyticum</name>
    <dbReference type="NCBI Taxonomy" id="2980103"/>
    <lineage>
        <taxon>Bacteria</taxon>
        <taxon>Bacillati</taxon>
        <taxon>Bacillota</taxon>
        <taxon>Bacilli</taxon>
        <taxon>Bacillales</taxon>
        <taxon>Bacillaceae</taxon>
        <taxon>Alkalihalobacterium</taxon>
    </lineage>
</organism>
<dbReference type="EMBL" id="JAOTPO010000007">
    <property type="protein sequence ID" value="MDE5414114.1"/>
    <property type="molecule type" value="Genomic_DNA"/>
</dbReference>
<evidence type="ECO:0000313" key="1">
    <source>
        <dbReference type="EMBL" id="MDE5414114.1"/>
    </source>
</evidence>
<dbReference type="Proteomes" id="UP001148125">
    <property type="component" value="Unassembled WGS sequence"/>
</dbReference>
<dbReference type="InterPro" id="IPR008554">
    <property type="entry name" value="Glutaredoxin-like"/>
</dbReference>
<dbReference type="PANTHER" id="PTHR33558:SF1">
    <property type="entry name" value="GLUTAREDOXIN-LIKE PROTEIN C5ORF63 HOMOLOG"/>
    <property type="match status" value="1"/>
</dbReference>
<dbReference type="RefSeq" id="WP_275118727.1">
    <property type="nucleotide sequence ID" value="NZ_JAOTPO010000007.1"/>
</dbReference>